<gene>
    <name evidence="1" type="ORF">CINCED_3A000461</name>
</gene>
<dbReference type="PANTHER" id="PTHR11439">
    <property type="entry name" value="GAG-POL-RELATED RETROTRANSPOSON"/>
    <property type="match status" value="1"/>
</dbReference>
<dbReference type="Proteomes" id="UP000325440">
    <property type="component" value="Unassembled WGS sequence"/>
</dbReference>
<evidence type="ECO:0000313" key="2">
    <source>
        <dbReference type="Proteomes" id="UP000325440"/>
    </source>
</evidence>
<dbReference type="AlphaFoldDB" id="A0A5E4NMS5"/>
<organism evidence="1 2">
    <name type="scientific">Cinara cedri</name>
    <dbReference type="NCBI Taxonomy" id="506608"/>
    <lineage>
        <taxon>Eukaryota</taxon>
        <taxon>Metazoa</taxon>
        <taxon>Ecdysozoa</taxon>
        <taxon>Arthropoda</taxon>
        <taxon>Hexapoda</taxon>
        <taxon>Insecta</taxon>
        <taxon>Pterygota</taxon>
        <taxon>Neoptera</taxon>
        <taxon>Paraneoptera</taxon>
        <taxon>Hemiptera</taxon>
        <taxon>Sternorrhyncha</taxon>
        <taxon>Aphidomorpha</taxon>
        <taxon>Aphidoidea</taxon>
        <taxon>Aphididae</taxon>
        <taxon>Lachninae</taxon>
        <taxon>Cinara</taxon>
    </lineage>
</organism>
<reference evidence="1 2" key="1">
    <citation type="submission" date="2019-08" db="EMBL/GenBank/DDBJ databases">
        <authorList>
            <person name="Alioto T."/>
            <person name="Alioto T."/>
            <person name="Gomez Garrido J."/>
        </authorList>
    </citation>
    <scope>NUCLEOTIDE SEQUENCE [LARGE SCALE GENOMIC DNA]</scope>
</reference>
<protein>
    <submittedName>
        <fullName evidence="1">Uncharacterized protein</fullName>
    </submittedName>
</protein>
<name>A0A5E4NMS5_9HEMI</name>
<sequence length="107" mass="12773">MNKCKPILTPMEKKLKFEEKRTTMKPYHELVGCLMYVMIQTRPDLNTAINYFSRHQSKVTEDHFNHLKRVLRYLKGTIYFGITYIKNNNIHPLQGFVYADFVNDIDD</sequence>
<proteinExistence type="predicted"/>
<dbReference type="OrthoDB" id="6623772at2759"/>
<keyword evidence="2" id="KW-1185">Reference proteome</keyword>
<evidence type="ECO:0000313" key="1">
    <source>
        <dbReference type="EMBL" id="VVC46262.1"/>
    </source>
</evidence>
<dbReference type="EMBL" id="CABPRJ010002456">
    <property type="protein sequence ID" value="VVC46262.1"/>
    <property type="molecule type" value="Genomic_DNA"/>
</dbReference>
<accession>A0A5E4NMS5</accession>